<evidence type="ECO:0000313" key="6">
    <source>
        <dbReference type="Proteomes" id="UP001177023"/>
    </source>
</evidence>
<organism evidence="5 6">
    <name type="scientific">Mesorhabditis spiculigera</name>
    <dbReference type="NCBI Taxonomy" id="96644"/>
    <lineage>
        <taxon>Eukaryota</taxon>
        <taxon>Metazoa</taxon>
        <taxon>Ecdysozoa</taxon>
        <taxon>Nematoda</taxon>
        <taxon>Chromadorea</taxon>
        <taxon>Rhabditida</taxon>
        <taxon>Rhabditina</taxon>
        <taxon>Rhabditomorpha</taxon>
        <taxon>Rhabditoidea</taxon>
        <taxon>Rhabditidae</taxon>
        <taxon>Mesorhabditinae</taxon>
        <taxon>Mesorhabditis</taxon>
    </lineage>
</organism>
<dbReference type="PANTHER" id="PTHR10730:SF53">
    <property type="entry name" value="GLYCOSYLTRANSFERASE 25 FAMILY MEMBER"/>
    <property type="match status" value="1"/>
</dbReference>
<keyword evidence="2" id="KW-0328">Glycosyltransferase</keyword>
<comment type="caution">
    <text evidence="5">The sequence shown here is derived from an EMBL/GenBank/DDBJ whole genome shotgun (WGS) entry which is preliminary data.</text>
</comment>
<reference evidence="5" key="1">
    <citation type="submission" date="2023-06" db="EMBL/GenBank/DDBJ databases">
        <authorList>
            <person name="Delattre M."/>
        </authorList>
    </citation>
    <scope>NUCLEOTIDE SEQUENCE</scope>
    <source>
        <strain evidence="5">AF72</strain>
    </source>
</reference>
<comment type="similarity">
    <text evidence="1">Belongs to the glycosyltransferase 25 family.</text>
</comment>
<dbReference type="PROSITE" id="PS50011">
    <property type="entry name" value="PROTEIN_KINASE_DOM"/>
    <property type="match status" value="1"/>
</dbReference>
<dbReference type="InterPro" id="IPR011009">
    <property type="entry name" value="Kinase-like_dom_sf"/>
</dbReference>
<feature type="non-terminal residue" evidence="5">
    <location>
        <position position="1"/>
    </location>
</feature>
<dbReference type="CDD" id="cd06532">
    <property type="entry name" value="Glyco_transf_25"/>
    <property type="match status" value="1"/>
</dbReference>
<name>A0AA36D4I4_9BILA</name>
<dbReference type="Proteomes" id="UP001177023">
    <property type="component" value="Unassembled WGS sequence"/>
</dbReference>
<dbReference type="Pfam" id="PF01755">
    <property type="entry name" value="Glyco_transf_25"/>
    <property type="match status" value="1"/>
</dbReference>
<proteinExistence type="inferred from homology"/>
<dbReference type="GO" id="GO:0004672">
    <property type="term" value="F:protein kinase activity"/>
    <property type="evidence" value="ECO:0007669"/>
    <property type="project" value="InterPro"/>
</dbReference>
<evidence type="ECO:0000256" key="1">
    <source>
        <dbReference type="ARBA" id="ARBA00006721"/>
    </source>
</evidence>
<dbReference type="PANTHER" id="PTHR10730">
    <property type="entry name" value="PROCOLLAGEN-LYSINE,2-OXOGLUTARATE 5-DIOXYGENASE/GLYCOSYLTRANSFERASE 25 FAMILY MEMBER"/>
    <property type="match status" value="1"/>
</dbReference>
<dbReference type="SUPFAM" id="SSF56112">
    <property type="entry name" value="Protein kinase-like (PK-like)"/>
    <property type="match status" value="1"/>
</dbReference>
<sequence length="705" mass="80776">MLKLLILLIYAFINGNPAAFGQFFVDEGDVSATCPTITLAIGLNGASQLQSYLLGWLENIDYPKQSIRLDFHVTGMEEGTLKWWKGSVKHLFKSIEVRELKENWYESALLNARQWKSSRLLILPGNALVFDPKLLRKLAENKGNVVVPKLDAPSYLEPDQDVEKVSNVLDESDFPEEKEFEIESPILPLYLSLEYEGGSYYTFDAQNLYRYEGSTDALEVFANACKRMHIGIYASQRSFYGYWLEPQENLEADRWMFRYQIADMIAMNGAQTLPISQTVKPIYPEKSKLGFDQIYVINLEKRTEKRERVEKVLDNLGVEYQIFRAFEGDQLVNNKSIKINYMKNYKDPFHQRTMKAGEVGCFMSHLKIWEEVVANKLEKVIVFEDDIRVSNGGIQRIEELVDDLKKSKMPWDLIYLGRKLNDPNQKEFWVPENRHLTTIGYSYWTLGYMISYKGARKLLDAKPLEQMIPVDEFLPVMYGKHPNKEWASAYDEFEKIKAFAIYPSVVFPQRYTFEPGYISDTESSAIVELLESHGETSQHIHIEVNELCKHVNIAELIGWAQEGLIYQLVYPFYAVPVSITNSREMQMAVDDAAENCSMPYRAPELFSCEIGCVIDKSVDIWALGCCLYALCHFVSPFDLAYENGNSVGLAVLSPEKIPYPEEAPYQSSTLTLIRKMLVVDPTMRPEIAGVLAVLNNLICNTTQNA</sequence>
<protein>
    <recommendedName>
        <fullName evidence="4">Protein kinase domain-containing protein</fullName>
    </recommendedName>
</protein>
<accession>A0AA36D4I4</accession>
<keyword evidence="3" id="KW-0808">Transferase</keyword>
<evidence type="ECO:0000259" key="4">
    <source>
        <dbReference type="PROSITE" id="PS50011"/>
    </source>
</evidence>
<gene>
    <name evidence="5" type="ORF">MSPICULIGERA_LOCUS19101</name>
</gene>
<keyword evidence="6" id="KW-1185">Reference proteome</keyword>
<dbReference type="GO" id="GO:0050211">
    <property type="term" value="F:procollagen galactosyltransferase activity"/>
    <property type="evidence" value="ECO:0007669"/>
    <property type="project" value="TreeGrafter"/>
</dbReference>
<evidence type="ECO:0000256" key="3">
    <source>
        <dbReference type="ARBA" id="ARBA00022679"/>
    </source>
</evidence>
<feature type="domain" description="Protein kinase" evidence="4">
    <location>
        <begin position="383"/>
        <end position="698"/>
    </location>
</feature>
<evidence type="ECO:0000256" key="2">
    <source>
        <dbReference type="ARBA" id="ARBA00022676"/>
    </source>
</evidence>
<dbReference type="Pfam" id="PF00069">
    <property type="entry name" value="Pkinase"/>
    <property type="match status" value="1"/>
</dbReference>
<dbReference type="EMBL" id="CATQJA010002662">
    <property type="protein sequence ID" value="CAJ0580927.1"/>
    <property type="molecule type" value="Genomic_DNA"/>
</dbReference>
<dbReference type="GO" id="GO:0005524">
    <property type="term" value="F:ATP binding"/>
    <property type="evidence" value="ECO:0007669"/>
    <property type="project" value="InterPro"/>
</dbReference>
<dbReference type="InterPro" id="IPR002654">
    <property type="entry name" value="Glyco_trans_25"/>
</dbReference>
<dbReference type="InterPro" id="IPR000719">
    <property type="entry name" value="Prot_kinase_dom"/>
</dbReference>
<dbReference type="AlphaFoldDB" id="A0AA36D4I4"/>
<dbReference type="Gene3D" id="1.10.510.10">
    <property type="entry name" value="Transferase(Phosphotransferase) domain 1"/>
    <property type="match status" value="1"/>
</dbReference>
<dbReference type="SMART" id="SM00220">
    <property type="entry name" value="S_TKc"/>
    <property type="match status" value="1"/>
</dbReference>
<dbReference type="InterPro" id="IPR050757">
    <property type="entry name" value="Collagen_mod_GT25"/>
</dbReference>
<evidence type="ECO:0000313" key="5">
    <source>
        <dbReference type="EMBL" id="CAJ0580927.1"/>
    </source>
</evidence>